<evidence type="ECO:0000256" key="4">
    <source>
        <dbReference type="SAM" id="Coils"/>
    </source>
</evidence>
<keyword evidence="6" id="KW-0614">Plasmid</keyword>
<evidence type="ECO:0000256" key="3">
    <source>
        <dbReference type="ARBA" id="ARBA00022777"/>
    </source>
</evidence>
<evidence type="ECO:0000256" key="1">
    <source>
        <dbReference type="ARBA" id="ARBA00010164"/>
    </source>
</evidence>
<dbReference type="Pfam" id="PF07804">
    <property type="entry name" value="HipA_C"/>
    <property type="match status" value="1"/>
</dbReference>
<keyword evidence="7" id="KW-1185">Reference proteome</keyword>
<dbReference type="InterPro" id="IPR052028">
    <property type="entry name" value="HipA_Ser/Thr_kinase"/>
</dbReference>
<geneLocation type="plasmid" evidence="6 7">
    <name>pDSM109990_a</name>
</geneLocation>
<keyword evidence="3" id="KW-0418">Kinase</keyword>
<organism evidence="6 7">
    <name type="scientific">Sulfitobacter dubius</name>
    <dbReference type="NCBI Taxonomy" id="218673"/>
    <lineage>
        <taxon>Bacteria</taxon>
        <taxon>Pseudomonadati</taxon>
        <taxon>Pseudomonadota</taxon>
        <taxon>Alphaproteobacteria</taxon>
        <taxon>Rhodobacterales</taxon>
        <taxon>Roseobacteraceae</taxon>
        <taxon>Sulfitobacter</taxon>
    </lineage>
</organism>
<gene>
    <name evidence="6" type="ORF">DSM109990_03447</name>
</gene>
<evidence type="ECO:0000313" key="7">
    <source>
        <dbReference type="Proteomes" id="UP000831019"/>
    </source>
</evidence>
<sequence length="322" mass="36067">MARVHGAGLSEFDTLTLSDDATRQGALRFIGEDGEIISGHRAPVPNLMQLDALRASAAKIEQRREISSEELRQLANAGSSMGGARPKANVQDRDALWLAKFSSPGDQSPVERIEVATLQLARECGLRAPDARLMLESSNHPVALIRRFDRRARRRVPYFSARTALDRSGSEQGSYTEIAEAIRMISKAARADLHELWARMTFNVLVTNTDDHLKNHGFIYADDGLWRLSPLFDVNPQAERHRYLKTAIIEGEPFEASLDLAVAAAEFFDLTQNEARRRAREMASLIANRWRPLMRQFGIGGEDLKTLADAFEHREAEKALSF</sequence>
<dbReference type="Gene3D" id="1.10.1070.20">
    <property type="match status" value="1"/>
</dbReference>
<name>A0ABY3ZPJ9_9RHOB</name>
<keyword evidence="2" id="KW-0808">Transferase</keyword>
<proteinExistence type="inferred from homology"/>
<dbReference type="EMBL" id="CP085145">
    <property type="protein sequence ID" value="UOA16563.1"/>
    <property type="molecule type" value="Genomic_DNA"/>
</dbReference>
<dbReference type="Proteomes" id="UP000831019">
    <property type="component" value="Plasmid pDSM109990_a"/>
</dbReference>
<dbReference type="PANTHER" id="PTHR37419">
    <property type="entry name" value="SERINE/THREONINE-PROTEIN KINASE TOXIN HIPA"/>
    <property type="match status" value="1"/>
</dbReference>
<evidence type="ECO:0000256" key="2">
    <source>
        <dbReference type="ARBA" id="ARBA00022679"/>
    </source>
</evidence>
<dbReference type="InterPro" id="IPR012893">
    <property type="entry name" value="HipA-like_C"/>
</dbReference>
<evidence type="ECO:0000259" key="5">
    <source>
        <dbReference type="Pfam" id="PF07804"/>
    </source>
</evidence>
<dbReference type="PANTHER" id="PTHR37419:SF8">
    <property type="entry name" value="TOXIN YJJJ"/>
    <property type="match status" value="1"/>
</dbReference>
<reference evidence="7" key="1">
    <citation type="journal article" date="2022" name="Microorganisms">
        <title>Beyond the ABCs#Discovery of Three New Plasmid Types in Rhodobacterales (RepQ, RepY, RepW).</title>
        <authorList>
            <person name="Freese H.M."/>
            <person name="Ringel V."/>
            <person name="Overmann J."/>
            <person name="Petersen J."/>
        </authorList>
    </citation>
    <scope>NUCLEOTIDE SEQUENCE [LARGE SCALE GENOMIC DNA]</scope>
    <source>
        <strain evidence="7">DSM 109990</strain>
        <plasmid evidence="7">pDSM109990_a</plasmid>
    </source>
</reference>
<accession>A0ABY3ZPJ9</accession>
<comment type="similarity">
    <text evidence="1">Belongs to the HipA Ser/Thr kinase family.</text>
</comment>
<feature type="domain" description="HipA-like C-terminal" evidence="5">
    <location>
        <begin position="79"/>
        <end position="290"/>
    </location>
</feature>
<keyword evidence="4" id="KW-0175">Coiled coil</keyword>
<feature type="coiled-coil region" evidence="4">
    <location>
        <begin position="50"/>
        <end position="77"/>
    </location>
</feature>
<evidence type="ECO:0000313" key="6">
    <source>
        <dbReference type="EMBL" id="UOA16563.1"/>
    </source>
</evidence>
<protein>
    <recommendedName>
        <fullName evidence="5">HipA-like C-terminal domain-containing protein</fullName>
    </recommendedName>
</protein>